<accession>A0A225VLP0</accession>
<organism evidence="2 3">
    <name type="scientific">Phytophthora megakarya</name>
    <dbReference type="NCBI Taxonomy" id="4795"/>
    <lineage>
        <taxon>Eukaryota</taxon>
        <taxon>Sar</taxon>
        <taxon>Stramenopiles</taxon>
        <taxon>Oomycota</taxon>
        <taxon>Peronosporomycetes</taxon>
        <taxon>Peronosporales</taxon>
        <taxon>Peronosporaceae</taxon>
        <taxon>Phytophthora</taxon>
    </lineage>
</organism>
<evidence type="ECO:0000259" key="1">
    <source>
        <dbReference type="Pfam" id="PF13456"/>
    </source>
</evidence>
<comment type="caution">
    <text evidence="2">The sequence shown here is derived from an EMBL/GenBank/DDBJ whole genome shotgun (WGS) entry which is preliminary data.</text>
</comment>
<evidence type="ECO:0000313" key="2">
    <source>
        <dbReference type="EMBL" id="OWZ06446.1"/>
    </source>
</evidence>
<dbReference type="PANTHER" id="PTHR48475:SF1">
    <property type="entry name" value="RNASE H TYPE-1 DOMAIN-CONTAINING PROTEIN"/>
    <property type="match status" value="1"/>
</dbReference>
<keyword evidence="3" id="KW-1185">Reference proteome</keyword>
<sequence length="199" mass="22466">MKVMPPVSLEMLEADYQGYVLSHILEGVTVNDAEYHGLIMGLKLAMKYDVKELVVVGDFRIVVQQAQCLINCKQLNLQRRLAEYEDLRKNFVSVKLIHVKRELNQAADYLTSKTLVFGESWELDEIVHLRFVSKIPEKIMKPSEIPDTFVTAAVRSDQVELGADSSDAGIPEPLATAAEALKIAKVSDLYWIREKSSTR</sequence>
<dbReference type="EMBL" id="NBNE01003955">
    <property type="protein sequence ID" value="OWZ06446.1"/>
    <property type="molecule type" value="Genomic_DNA"/>
</dbReference>
<dbReference type="AlphaFoldDB" id="A0A225VLP0"/>
<dbReference type="OrthoDB" id="2016287at2759"/>
<dbReference type="Proteomes" id="UP000198211">
    <property type="component" value="Unassembled WGS sequence"/>
</dbReference>
<proteinExistence type="predicted"/>
<reference evidence="3" key="1">
    <citation type="submission" date="2017-03" db="EMBL/GenBank/DDBJ databases">
        <title>Phytopthora megakarya and P. palmivora, two closely related causual agents of cacao black pod achieved similar genome size and gene model numbers by different mechanisms.</title>
        <authorList>
            <person name="Ali S."/>
            <person name="Shao J."/>
            <person name="Larry D.J."/>
            <person name="Kronmiller B."/>
            <person name="Shen D."/>
            <person name="Strem M.D."/>
            <person name="Melnick R.L."/>
            <person name="Guiltinan M.J."/>
            <person name="Tyler B.M."/>
            <person name="Meinhardt L.W."/>
            <person name="Bailey B.A."/>
        </authorList>
    </citation>
    <scope>NUCLEOTIDE SEQUENCE [LARGE SCALE GENOMIC DNA]</scope>
    <source>
        <strain evidence="3">zdho120</strain>
    </source>
</reference>
<dbReference type="InterPro" id="IPR036397">
    <property type="entry name" value="RNaseH_sf"/>
</dbReference>
<protein>
    <recommendedName>
        <fullName evidence="1">RNase H type-1 domain-containing protein</fullName>
    </recommendedName>
</protein>
<dbReference type="InterPro" id="IPR012337">
    <property type="entry name" value="RNaseH-like_sf"/>
</dbReference>
<name>A0A225VLP0_9STRA</name>
<dbReference type="SUPFAM" id="SSF53098">
    <property type="entry name" value="Ribonuclease H-like"/>
    <property type="match status" value="1"/>
</dbReference>
<gene>
    <name evidence="2" type="ORF">PHMEG_00021298</name>
</gene>
<dbReference type="InterPro" id="IPR002156">
    <property type="entry name" value="RNaseH_domain"/>
</dbReference>
<dbReference type="Gene3D" id="3.30.420.10">
    <property type="entry name" value="Ribonuclease H-like superfamily/Ribonuclease H"/>
    <property type="match status" value="1"/>
</dbReference>
<dbReference type="PANTHER" id="PTHR48475">
    <property type="entry name" value="RIBONUCLEASE H"/>
    <property type="match status" value="1"/>
</dbReference>
<dbReference type="GO" id="GO:0003676">
    <property type="term" value="F:nucleic acid binding"/>
    <property type="evidence" value="ECO:0007669"/>
    <property type="project" value="InterPro"/>
</dbReference>
<feature type="domain" description="RNase H type-1" evidence="1">
    <location>
        <begin position="24"/>
        <end position="112"/>
    </location>
</feature>
<dbReference type="Pfam" id="PF13456">
    <property type="entry name" value="RVT_3"/>
    <property type="match status" value="1"/>
</dbReference>
<evidence type="ECO:0000313" key="3">
    <source>
        <dbReference type="Proteomes" id="UP000198211"/>
    </source>
</evidence>
<dbReference type="GO" id="GO:0004523">
    <property type="term" value="F:RNA-DNA hybrid ribonuclease activity"/>
    <property type="evidence" value="ECO:0007669"/>
    <property type="project" value="InterPro"/>
</dbReference>